<organism evidence="1 2">
    <name type="scientific">Plectosphaerella cucumerina</name>
    <dbReference type="NCBI Taxonomy" id="40658"/>
    <lineage>
        <taxon>Eukaryota</taxon>
        <taxon>Fungi</taxon>
        <taxon>Dikarya</taxon>
        <taxon>Ascomycota</taxon>
        <taxon>Pezizomycotina</taxon>
        <taxon>Sordariomycetes</taxon>
        <taxon>Hypocreomycetidae</taxon>
        <taxon>Glomerellales</taxon>
        <taxon>Plectosphaerellaceae</taxon>
        <taxon>Plectosphaerella</taxon>
    </lineage>
</organism>
<reference evidence="1" key="1">
    <citation type="journal article" date="2021" name="Nat. Commun.">
        <title>Genetic determinants of endophytism in the Arabidopsis root mycobiome.</title>
        <authorList>
            <person name="Mesny F."/>
            <person name="Miyauchi S."/>
            <person name="Thiergart T."/>
            <person name="Pickel B."/>
            <person name="Atanasova L."/>
            <person name="Karlsson M."/>
            <person name="Huettel B."/>
            <person name="Barry K.W."/>
            <person name="Haridas S."/>
            <person name="Chen C."/>
            <person name="Bauer D."/>
            <person name="Andreopoulos W."/>
            <person name="Pangilinan J."/>
            <person name="LaButti K."/>
            <person name="Riley R."/>
            <person name="Lipzen A."/>
            <person name="Clum A."/>
            <person name="Drula E."/>
            <person name="Henrissat B."/>
            <person name="Kohler A."/>
            <person name="Grigoriev I.V."/>
            <person name="Martin F.M."/>
            <person name="Hacquard S."/>
        </authorList>
    </citation>
    <scope>NUCLEOTIDE SEQUENCE</scope>
    <source>
        <strain evidence="1">MPI-CAGE-AT-0016</strain>
    </source>
</reference>
<comment type="caution">
    <text evidence="1">The sequence shown here is derived from an EMBL/GenBank/DDBJ whole genome shotgun (WGS) entry which is preliminary data.</text>
</comment>
<proteinExistence type="predicted"/>
<dbReference type="AlphaFoldDB" id="A0A8K0XAI6"/>
<dbReference type="InterPro" id="IPR050789">
    <property type="entry name" value="Diverse_Enzym_Activities"/>
</dbReference>
<dbReference type="PANTHER" id="PTHR43283">
    <property type="entry name" value="BETA-LACTAMASE-RELATED"/>
    <property type="match status" value="1"/>
</dbReference>
<sequence length="143" mass="15797">MSLIPNRDMRSGMAYMHQKDADGTLRPWDRSSQVLAVLLNDGTCPRTAAKIQGKAMVDEMFRNRVADFPDFGWGITLMQANGTATGRSESTVHWAGLANLWWWCDREKGIAGMVVTKITPFGDGKMLELWGGVEAAVYEASKA</sequence>
<dbReference type="OrthoDB" id="428260at2759"/>
<evidence type="ECO:0000313" key="1">
    <source>
        <dbReference type="EMBL" id="KAH7377193.1"/>
    </source>
</evidence>
<dbReference type="Gene3D" id="3.40.710.10">
    <property type="entry name" value="DD-peptidase/beta-lactamase superfamily"/>
    <property type="match status" value="1"/>
</dbReference>
<protein>
    <submittedName>
        <fullName evidence="1">Beta-lactamase family protein</fullName>
    </submittedName>
</protein>
<dbReference type="PANTHER" id="PTHR43283:SF3">
    <property type="entry name" value="BETA-LACTAMASE FAMILY PROTEIN (AFU_ORTHOLOGUE AFUA_5G07500)"/>
    <property type="match status" value="1"/>
</dbReference>
<keyword evidence="2" id="KW-1185">Reference proteome</keyword>
<dbReference type="EMBL" id="JAGPXD010000001">
    <property type="protein sequence ID" value="KAH7377193.1"/>
    <property type="molecule type" value="Genomic_DNA"/>
</dbReference>
<dbReference type="SUPFAM" id="SSF56601">
    <property type="entry name" value="beta-lactamase/transpeptidase-like"/>
    <property type="match status" value="1"/>
</dbReference>
<accession>A0A8K0XAI6</accession>
<name>A0A8K0XAI6_9PEZI</name>
<gene>
    <name evidence="1" type="ORF">B0T11DRAFT_315290</name>
</gene>
<dbReference type="Proteomes" id="UP000813385">
    <property type="component" value="Unassembled WGS sequence"/>
</dbReference>
<dbReference type="InterPro" id="IPR012338">
    <property type="entry name" value="Beta-lactam/transpept-like"/>
</dbReference>
<evidence type="ECO:0000313" key="2">
    <source>
        <dbReference type="Proteomes" id="UP000813385"/>
    </source>
</evidence>